<dbReference type="OrthoDB" id="9151424at2"/>
<reference evidence="3" key="1">
    <citation type="submission" date="2017-01" db="EMBL/GenBank/DDBJ databases">
        <authorList>
            <person name="Mah S.A."/>
            <person name="Swanson W.J."/>
            <person name="Moy G.W."/>
            <person name="Vacquier V.D."/>
        </authorList>
    </citation>
    <scope>NUCLEOTIDE SEQUENCE [LARGE SCALE GENOMIC DNA]</scope>
    <source>
        <strain evidence="3">124861</strain>
    </source>
</reference>
<gene>
    <name evidence="2" type="ORF">BV912_08585</name>
</gene>
<organism evidence="2 3">
    <name type="scientific">Neisseria dumasiana</name>
    <dbReference type="NCBI Taxonomy" id="1931275"/>
    <lineage>
        <taxon>Bacteria</taxon>
        <taxon>Pseudomonadati</taxon>
        <taxon>Pseudomonadota</taxon>
        <taxon>Betaproteobacteria</taxon>
        <taxon>Neisseriales</taxon>
        <taxon>Neisseriaceae</taxon>
        <taxon>Neisseria</taxon>
    </lineage>
</organism>
<dbReference type="SUPFAM" id="SSF56024">
    <property type="entry name" value="Phospholipase D/nuclease"/>
    <property type="match status" value="1"/>
</dbReference>
<name>A0A1X3DHG0_9NEIS</name>
<dbReference type="EMBL" id="MTAB01000019">
    <property type="protein sequence ID" value="OSI19152.1"/>
    <property type="molecule type" value="Genomic_DNA"/>
</dbReference>
<evidence type="ECO:0000313" key="3">
    <source>
        <dbReference type="Proteomes" id="UP000193303"/>
    </source>
</evidence>
<feature type="domain" description="PLD phosphodiesterase" evidence="1">
    <location>
        <begin position="83"/>
        <end position="110"/>
    </location>
</feature>
<dbReference type="Proteomes" id="UP000193303">
    <property type="component" value="Unassembled WGS sequence"/>
</dbReference>
<dbReference type="InterPro" id="IPR025202">
    <property type="entry name" value="PLD-like_dom"/>
</dbReference>
<sequence length="423" mass="49401">MKIFTNQYPQSSYVANAFNDVEKGETLYFATAFFTELKCLEEVLENCGQLKLIVRLGFPTSAEQLKSLMNGKYKNKVAIRYYASSNFHPKLYIFGNRRLVVGSANFTNNALKSNQEVCIELMNNNETDSADIFNELKSTFESYWNEAKVLTKDSLEEYQKLTVQYQKIHEEIYRIDSKIPIHEFKNHINLKDKKKKDDLCFDELSKRYQIGKGLVGKIIDIYKESGRILDDEKLPLRLEVDAFISFVHDKYAKEISNCQLGLDNNQELIRSHISAFKQHYAEGTKYKDFLLNRCEKDLPRLEKFLSDKEIIQNAPIESIVQSIWVLNTIWTTIGRYAGGEQPFIKQFIDENGEQKIRDTLIYILYGKDSIEERIYQAVRGKYKLYKFDQSSVEELIGWINNENLPIINERVIRVLRYYGADVS</sequence>
<dbReference type="Gene3D" id="3.30.870.10">
    <property type="entry name" value="Endonuclease Chain A"/>
    <property type="match status" value="1"/>
</dbReference>
<accession>A0A1X3DHG0</accession>
<comment type="caution">
    <text evidence="2">The sequence shown here is derived from an EMBL/GenBank/DDBJ whole genome shotgun (WGS) entry which is preliminary data.</text>
</comment>
<proteinExistence type="predicted"/>
<protein>
    <recommendedName>
        <fullName evidence="1">PLD phosphodiesterase domain-containing protein</fullName>
    </recommendedName>
</protein>
<dbReference type="GO" id="GO:0003824">
    <property type="term" value="F:catalytic activity"/>
    <property type="evidence" value="ECO:0007669"/>
    <property type="project" value="InterPro"/>
</dbReference>
<dbReference type="InterPro" id="IPR001736">
    <property type="entry name" value="PLipase_D/transphosphatidylase"/>
</dbReference>
<evidence type="ECO:0000259" key="1">
    <source>
        <dbReference type="PROSITE" id="PS50035"/>
    </source>
</evidence>
<dbReference type="RefSeq" id="WP_085359891.1">
    <property type="nucleotide sequence ID" value="NZ_MTAB01000019.1"/>
</dbReference>
<dbReference type="GO" id="GO:0006793">
    <property type="term" value="P:phosphorus metabolic process"/>
    <property type="evidence" value="ECO:0007669"/>
    <property type="project" value="UniProtKB-ARBA"/>
</dbReference>
<dbReference type="Pfam" id="PF13091">
    <property type="entry name" value="PLDc_2"/>
    <property type="match status" value="1"/>
</dbReference>
<evidence type="ECO:0000313" key="2">
    <source>
        <dbReference type="EMBL" id="OSI19152.1"/>
    </source>
</evidence>
<dbReference type="PROSITE" id="PS50035">
    <property type="entry name" value="PLD"/>
    <property type="match status" value="1"/>
</dbReference>
<dbReference type="AlphaFoldDB" id="A0A1X3DHG0"/>